<gene>
    <name evidence="2" type="ORF">GCM10007907_12940</name>
</gene>
<keyword evidence="1" id="KW-1133">Transmembrane helix</keyword>
<keyword evidence="3" id="KW-1185">Reference proteome</keyword>
<keyword evidence="1" id="KW-0472">Membrane</keyword>
<keyword evidence="1" id="KW-0812">Transmembrane</keyword>
<evidence type="ECO:0000313" key="2">
    <source>
        <dbReference type="EMBL" id="GLR12504.1"/>
    </source>
</evidence>
<feature type="transmembrane region" description="Helical" evidence="1">
    <location>
        <begin position="12"/>
        <end position="33"/>
    </location>
</feature>
<name>A0ABQ5YCI6_9NEIS</name>
<comment type="caution">
    <text evidence="2">The sequence shown here is derived from an EMBL/GenBank/DDBJ whole genome shotgun (WGS) entry which is preliminary data.</text>
</comment>
<dbReference type="Proteomes" id="UP001156706">
    <property type="component" value="Unassembled WGS sequence"/>
</dbReference>
<proteinExistence type="predicted"/>
<sequence length="128" mass="14533">MGMDLRNKHGQEFYFTTIGWAFYINLAILHYGWEAIGTVAPRNWDGDKSPWQGEYDWNAGQVVAAQDAIAFAIALNAYIADPAREEKKALLAKMFHEEAGISVELDVDDRELITAFIEFALKGEFETW</sequence>
<accession>A0ABQ5YCI6</accession>
<organism evidence="2 3">
    <name type="scientific">Chitinimonas prasina</name>
    <dbReference type="NCBI Taxonomy" id="1434937"/>
    <lineage>
        <taxon>Bacteria</taxon>
        <taxon>Pseudomonadati</taxon>
        <taxon>Pseudomonadota</taxon>
        <taxon>Betaproteobacteria</taxon>
        <taxon>Neisseriales</taxon>
        <taxon>Chitinibacteraceae</taxon>
        <taxon>Chitinimonas</taxon>
    </lineage>
</organism>
<protein>
    <submittedName>
        <fullName evidence="2">Uncharacterized protein</fullName>
    </submittedName>
</protein>
<dbReference type="EMBL" id="BSOG01000001">
    <property type="protein sequence ID" value="GLR12504.1"/>
    <property type="molecule type" value="Genomic_DNA"/>
</dbReference>
<reference evidence="3" key="1">
    <citation type="journal article" date="2019" name="Int. J. Syst. Evol. Microbiol.">
        <title>The Global Catalogue of Microorganisms (GCM) 10K type strain sequencing project: providing services to taxonomists for standard genome sequencing and annotation.</title>
        <authorList>
            <consortium name="The Broad Institute Genomics Platform"/>
            <consortium name="The Broad Institute Genome Sequencing Center for Infectious Disease"/>
            <person name="Wu L."/>
            <person name="Ma J."/>
        </authorList>
    </citation>
    <scope>NUCLEOTIDE SEQUENCE [LARGE SCALE GENOMIC DNA]</scope>
    <source>
        <strain evidence="3">NBRC 110044</strain>
    </source>
</reference>
<evidence type="ECO:0000313" key="3">
    <source>
        <dbReference type="Proteomes" id="UP001156706"/>
    </source>
</evidence>
<evidence type="ECO:0000256" key="1">
    <source>
        <dbReference type="SAM" id="Phobius"/>
    </source>
</evidence>